<dbReference type="Proteomes" id="UP000663069">
    <property type="component" value="Chromosome"/>
</dbReference>
<feature type="transmembrane region" description="Helical" evidence="1">
    <location>
        <begin position="151"/>
        <end position="169"/>
    </location>
</feature>
<dbReference type="PANTHER" id="PTHR38095">
    <property type="entry name" value="ANAEROBIC DIMETHYL SULFOXIDE REDUCTASE CHAIN YNFH"/>
    <property type="match status" value="1"/>
</dbReference>
<dbReference type="Pfam" id="PF04976">
    <property type="entry name" value="DmsC"/>
    <property type="match status" value="1"/>
</dbReference>
<keyword evidence="1" id="KW-1133">Transmembrane helix</keyword>
<name>A0ABX6UZN0_9PAST</name>
<dbReference type="RefSeq" id="WP_194812883.1">
    <property type="nucleotide sequence ID" value="NZ_CP063056.1"/>
</dbReference>
<keyword evidence="3" id="KW-1185">Reference proteome</keyword>
<feature type="transmembrane region" description="Helical" evidence="1">
    <location>
        <begin position="12"/>
        <end position="34"/>
    </location>
</feature>
<feature type="transmembrane region" description="Helical" evidence="1">
    <location>
        <begin position="87"/>
        <end position="105"/>
    </location>
</feature>
<evidence type="ECO:0000313" key="3">
    <source>
        <dbReference type="Proteomes" id="UP000663069"/>
    </source>
</evidence>
<reference evidence="2 3" key="1">
    <citation type="submission" date="2020-10" db="EMBL/GenBank/DDBJ databases">
        <title>Genome Sequencing of Rodentibacter spp. strain DSM111151.</title>
        <authorList>
            <person name="Benga L."/>
            <person name="Lautwein T."/>
        </authorList>
    </citation>
    <scope>NUCLEOTIDE SEQUENCE [LARGE SCALE GENOMIC DNA]</scope>
    <source>
        <strain evidence="2 3">DSM 111151</strain>
    </source>
</reference>
<feature type="transmembrane region" description="Helical" evidence="1">
    <location>
        <begin position="46"/>
        <end position="67"/>
    </location>
</feature>
<feature type="transmembrane region" description="Helical" evidence="1">
    <location>
        <begin position="247"/>
        <end position="269"/>
    </location>
</feature>
<organism evidence="2 3">
    <name type="scientific">Rodentibacter haemolyticus</name>
    <dbReference type="NCBI Taxonomy" id="2778911"/>
    <lineage>
        <taxon>Bacteria</taxon>
        <taxon>Pseudomonadati</taxon>
        <taxon>Pseudomonadota</taxon>
        <taxon>Gammaproteobacteria</taxon>
        <taxon>Pasteurellales</taxon>
        <taxon>Pasteurellaceae</taxon>
        <taxon>Rodentibacter</taxon>
    </lineage>
</organism>
<feature type="transmembrane region" description="Helical" evidence="1">
    <location>
        <begin position="221"/>
        <end position="240"/>
    </location>
</feature>
<feature type="transmembrane region" description="Helical" evidence="1">
    <location>
        <begin position="117"/>
        <end position="139"/>
    </location>
</feature>
<dbReference type="EMBL" id="CP063056">
    <property type="protein sequence ID" value="QPB43312.1"/>
    <property type="molecule type" value="Genomic_DNA"/>
</dbReference>
<gene>
    <name evidence="2" type="ORF">IHV77_04260</name>
</gene>
<sequence>MNAGLHELPLVFFTVLAQSAVGAWLVFSVVLSGIKSEKSHAYIHKAMFVILLFLGLGFIASMIHLGSPIRAFNALNRIGESMISNEIAAGAIFFALAGFYWLLALSGKMPIALGNLWRILTALIGIVFMYVMNQVYHIASVPTWNTSLTSWSFYLTIALGGLVLAYALLTPNQQREYRLKLVPNLFVLALLFAAVIAVYQGFSLQSIHSAIQNAAELVPDYAVMTAIRLCLLATAAFILFRTKNTGLLGFAVILTLLAEGIGRVLFYGLHMTSGMAIGA</sequence>
<dbReference type="InterPro" id="IPR007059">
    <property type="entry name" value="DmsC"/>
</dbReference>
<protein>
    <submittedName>
        <fullName evidence="2">Dimethyl sulfoxide reductase anchor subunit</fullName>
    </submittedName>
</protein>
<evidence type="ECO:0000256" key="1">
    <source>
        <dbReference type="SAM" id="Phobius"/>
    </source>
</evidence>
<proteinExistence type="predicted"/>
<keyword evidence="1" id="KW-0472">Membrane</keyword>
<feature type="transmembrane region" description="Helical" evidence="1">
    <location>
        <begin position="181"/>
        <end position="201"/>
    </location>
</feature>
<accession>A0ABX6UZN0</accession>
<keyword evidence="1" id="KW-0812">Transmembrane</keyword>
<evidence type="ECO:0000313" key="2">
    <source>
        <dbReference type="EMBL" id="QPB43312.1"/>
    </source>
</evidence>
<dbReference type="PANTHER" id="PTHR38095:SF1">
    <property type="entry name" value="ANAEROBIC DIMETHYL SULFOXIDE REDUCTASE CHAIN YNFH"/>
    <property type="match status" value="1"/>
</dbReference>